<dbReference type="GO" id="GO:0008289">
    <property type="term" value="F:lipid binding"/>
    <property type="evidence" value="ECO:0007669"/>
    <property type="project" value="UniProtKB-KW"/>
</dbReference>
<keyword evidence="4 10" id="KW-0812">Transmembrane</keyword>
<evidence type="ECO:0000259" key="12">
    <source>
        <dbReference type="PROSITE" id="PS51847"/>
    </source>
</evidence>
<evidence type="ECO:0000313" key="13">
    <source>
        <dbReference type="EMBL" id="KAG8623908.1"/>
    </source>
</evidence>
<keyword evidence="2" id="KW-0813">Transport</keyword>
<evidence type="ECO:0000256" key="6">
    <source>
        <dbReference type="ARBA" id="ARBA00023055"/>
    </source>
</evidence>
<reference evidence="13" key="1">
    <citation type="submission" date="2021-07" db="EMBL/GenBank/DDBJ databases">
        <title>Elsinoe batatas strain:CRI-CJ2 Genome sequencing and assembly.</title>
        <authorList>
            <person name="Huang L."/>
        </authorList>
    </citation>
    <scope>NUCLEOTIDE SEQUENCE</scope>
    <source>
        <strain evidence="13">CRI-CJ2</strain>
    </source>
</reference>
<evidence type="ECO:0000256" key="11">
    <source>
        <dbReference type="SAM" id="MobiDB-lite"/>
    </source>
</evidence>
<comment type="domain">
    <text evidence="10">Lacks alpha-helical transmembrane segments, suggesting that it resides in the membrane via beta-sheet conformations similar to those predicted for other outer membrane proteins and porin.</text>
</comment>
<dbReference type="GO" id="GO:1990456">
    <property type="term" value="P:mitochondrion-endoplasmic reticulum membrane tethering"/>
    <property type="evidence" value="ECO:0007669"/>
    <property type="project" value="TreeGrafter"/>
</dbReference>
<dbReference type="Proteomes" id="UP000809789">
    <property type="component" value="Unassembled WGS sequence"/>
</dbReference>
<evidence type="ECO:0000256" key="8">
    <source>
        <dbReference type="ARBA" id="ARBA00023128"/>
    </source>
</evidence>
<keyword evidence="6" id="KW-0445">Lipid transport</keyword>
<dbReference type="Pfam" id="PF26545">
    <property type="entry name" value="Mdm34_N"/>
    <property type="match status" value="1"/>
</dbReference>
<dbReference type="HAMAP" id="MF_03105">
    <property type="entry name" value="Mdm34"/>
    <property type="match status" value="1"/>
</dbReference>
<feature type="compositionally biased region" description="Polar residues" evidence="11">
    <location>
        <begin position="483"/>
        <end position="502"/>
    </location>
</feature>
<dbReference type="GO" id="GO:0015914">
    <property type="term" value="P:phospholipid transport"/>
    <property type="evidence" value="ECO:0007669"/>
    <property type="project" value="TreeGrafter"/>
</dbReference>
<comment type="similarity">
    <text evidence="10">Belongs to the MDM34 family.</text>
</comment>
<evidence type="ECO:0000256" key="3">
    <source>
        <dbReference type="ARBA" id="ARBA00022452"/>
    </source>
</evidence>
<evidence type="ECO:0000256" key="10">
    <source>
        <dbReference type="HAMAP-Rule" id="MF_03105"/>
    </source>
</evidence>
<evidence type="ECO:0000256" key="2">
    <source>
        <dbReference type="ARBA" id="ARBA00022448"/>
    </source>
</evidence>
<comment type="subunit">
    <text evidence="10">Component of the ER-mitochondria encounter structure (ERMES) or MDM complex, composed of MMM1, MDM10, MDM12 and MDM34.</text>
</comment>
<evidence type="ECO:0000256" key="7">
    <source>
        <dbReference type="ARBA" id="ARBA00023121"/>
    </source>
</evidence>
<dbReference type="GO" id="GO:0032865">
    <property type="term" value="C:ERMES complex"/>
    <property type="evidence" value="ECO:0007669"/>
    <property type="project" value="UniProtKB-UniRule"/>
</dbReference>
<protein>
    <recommendedName>
        <fullName evidence="10">Mitochondrial distribution and morphology protein 34</fullName>
    </recommendedName>
</protein>
<dbReference type="CDD" id="cd21673">
    <property type="entry name" value="SMP_Mdm34"/>
    <property type="match status" value="1"/>
</dbReference>
<dbReference type="InterPro" id="IPR031468">
    <property type="entry name" value="SMP_LBD"/>
</dbReference>
<feature type="compositionally biased region" description="Basic residues" evidence="11">
    <location>
        <begin position="614"/>
        <end position="625"/>
    </location>
</feature>
<feature type="compositionally biased region" description="Basic and acidic residues" evidence="11">
    <location>
        <begin position="346"/>
        <end position="355"/>
    </location>
</feature>
<evidence type="ECO:0000313" key="14">
    <source>
        <dbReference type="Proteomes" id="UP000809789"/>
    </source>
</evidence>
<keyword evidence="7" id="KW-0446">Lipid-binding</keyword>
<dbReference type="OrthoDB" id="17927at2759"/>
<sequence>MQTAAVLVLDYMNIRVFCFLLHHQHTTKLLTSHAPGNWLNDARSLPMSSGGFSQQHLEQILARSKTAGKGRFGKQTIDSAYLTADPHYRWRSNTLYSDHHPRQGHNSEVITRRHCRELRHPDDKAREQISTLLRRRQFVANPSVIMAFNFNWSPLIADTARVKEMLTRALNKCSKPDLIISKFSVTELNLGSTPPELEILEIGDLAEDKFRGIFKMSYRGDAYLTLKTRVQANPLNTYLSTRPDFASPQPLAAASSLTIPLQITLSDIRLSGFVILVFSKQKGITLVFRNDPLESLKVSSTFDSIPFVRDYLQKTIEGQLRVLFMDDLPSIIHRLSLRAFNPEYKQAEERERQAAEETQQPIDPLASPPQFASDAYTSNLDDSDMSFSLDAPTEIYASFSQKNLLRLAALTESQRTLSLFTPTLRDTVFRAWAGAHERGDASGTVTPTTRPHVLSRLHSSIATHSAWSSSNSETSETLSHSSRPSLSNFSSAGTVYTMSSMRSRPHAGRKRKHRTVNLRKDKTEAGPSIPMESQTTLSSPLITVSEPAATPVIMEESADLSGPKTASPKVRFNSDREKWPLETSSRSRPSTPLREPLPEYPDPETTPRPTTKTQARRLSRSQTRHSLKEIEANAARQIDASTTSKRYSLPRSLSATGLDYGSRQQEYGGGILEQAWLMKVAAENKRRAQWEKAVRSSGGLWDRMEGEISPPPAYAA</sequence>
<dbReference type="PANTHER" id="PTHR28185">
    <property type="entry name" value="MITOCHONDRIAL DISTRIBUTION AND MORPHOLOGY PROTEIN 34"/>
    <property type="match status" value="1"/>
</dbReference>
<organism evidence="13 14">
    <name type="scientific">Elsinoe batatas</name>
    <dbReference type="NCBI Taxonomy" id="2601811"/>
    <lineage>
        <taxon>Eukaryota</taxon>
        <taxon>Fungi</taxon>
        <taxon>Dikarya</taxon>
        <taxon>Ascomycota</taxon>
        <taxon>Pezizomycotina</taxon>
        <taxon>Dothideomycetes</taxon>
        <taxon>Dothideomycetidae</taxon>
        <taxon>Myriangiales</taxon>
        <taxon>Elsinoaceae</taxon>
        <taxon>Elsinoe</taxon>
    </lineage>
</organism>
<feature type="region of interest" description="Disordered" evidence="11">
    <location>
        <begin position="555"/>
        <end position="625"/>
    </location>
</feature>
<dbReference type="InterPro" id="IPR027536">
    <property type="entry name" value="MDM34"/>
</dbReference>
<comment type="caution">
    <text evidence="13">The sequence shown here is derived from an EMBL/GenBank/DDBJ whole genome shotgun (WGS) entry which is preliminary data.</text>
</comment>
<dbReference type="InterPro" id="IPR058825">
    <property type="entry name" value="MDM34_N"/>
</dbReference>
<feature type="domain" description="SMP-LTD" evidence="12">
    <location>
        <begin position="146"/>
        <end position="337"/>
    </location>
</feature>
<dbReference type="AlphaFoldDB" id="A0A8K0PE81"/>
<dbReference type="EMBL" id="JAESVG020000010">
    <property type="protein sequence ID" value="KAG8623908.1"/>
    <property type="molecule type" value="Genomic_DNA"/>
</dbReference>
<accession>A0A8K0PE81</accession>
<keyword evidence="8 10" id="KW-0496">Mitochondrion</keyword>
<feature type="compositionally biased region" description="Low complexity" evidence="11">
    <location>
        <begin position="581"/>
        <end position="594"/>
    </location>
</feature>
<proteinExistence type="inferred from homology"/>
<keyword evidence="5 10" id="KW-1000">Mitochondrion outer membrane</keyword>
<feature type="region of interest" description="Disordered" evidence="11">
    <location>
        <begin position="346"/>
        <end position="368"/>
    </location>
</feature>
<gene>
    <name evidence="10" type="primary">MDM34</name>
    <name evidence="13" type="ORF">KVT40_008884</name>
</gene>
<keyword evidence="14" id="KW-1185">Reference proteome</keyword>
<evidence type="ECO:0000256" key="5">
    <source>
        <dbReference type="ARBA" id="ARBA00022787"/>
    </source>
</evidence>
<feature type="compositionally biased region" description="Basic residues" evidence="11">
    <location>
        <begin position="503"/>
        <end position="517"/>
    </location>
</feature>
<feature type="compositionally biased region" description="Low complexity" evidence="11">
    <location>
        <begin position="465"/>
        <end position="482"/>
    </location>
</feature>
<feature type="region of interest" description="Disordered" evidence="11">
    <location>
        <begin position="465"/>
        <end position="537"/>
    </location>
</feature>
<keyword evidence="9 10" id="KW-0472">Membrane</keyword>
<evidence type="ECO:0000256" key="4">
    <source>
        <dbReference type="ARBA" id="ARBA00022692"/>
    </source>
</evidence>
<evidence type="ECO:0000256" key="1">
    <source>
        <dbReference type="ARBA" id="ARBA00004370"/>
    </source>
</evidence>
<dbReference type="GO" id="GO:0007005">
    <property type="term" value="P:mitochondrion organization"/>
    <property type="evidence" value="ECO:0007669"/>
    <property type="project" value="InterPro"/>
</dbReference>
<dbReference type="PANTHER" id="PTHR28185:SF1">
    <property type="entry name" value="MITOCHONDRIAL DISTRIBUTION AND MORPHOLOGY PROTEIN 34"/>
    <property type="match status" value="1"/>
</dbReference>
<comment type="subcellular location">
    <subcellularLocation>
        <location evidence="1">Membrane</location>
    </subcellularLocation>
    <subcellularLocation>
        <location evidence="10">Mitochondrion outer membrane</location>
        <topology evidence="10">Multi-pass membrane protein</topology>
    </subcellularLocation>
    <text evidence="10">The ERMES/MDM complex localizes to a few discrete foci (around 10 per single cell), that represent mitochondria-endoplasmic reticulum junctions. These foci are often found next to mtDNA nucleoids.</text>
</comment>
<name>A0A8K0PE81_9PEZI</name>
<evidence type="ECO:0000256" key="9">
    <source>
        <dbReference type="ARBA" id="ARBA00023136"/>
    </source>
</evidence>
<keyword evidence="3 10" id="KW-1134">Transmembrane beta strand</keyword>
<comment type="function">
    <text evidence="10">Component of the ERMES/MDM complex, which serves as a molecular tether to connect the endoplasmic reticulum (ER) and mitochondria. Components of this complex are involved in the control of mitochondrial shape and protein biogenesis, and function in nonvesicular lipid trafficking between the ER and mitochondria. MDM34 is required for the interaction of the ER-resident membrane protein MMM1 and the outer mitochondrial membrane-resident beta-barrel protein MDM10.</text>
</comment>
<dbReference type="PROSITE" id="PS51847">
    <property type="entry name" value="SMP"/>
    <property type="match status" value="1"/>
</dbReference>